<dbReference type="EMBL" id="JANPWB010000008">
    <property type="protein sequence ID" value="KAJ1162736.1"/>
    <property type="molecule type" value="Genomic_DNA"/>
</dbReference>
<gene>
    <name evidence="1" type="ORF">NDU88_003202</name>
</gene>
<name>A0AAV7SD28_PLEWA</name>
<accession>A0AAV7SD28</accession>
<protein>
    <submittedName>
        <fullName evidence="1">Uncharacterized protein</fullName>
    </submittedName>
</protein>
<dbReference type="AlphaFoldDB" id="A0AAV7SD28"/>
<reference evidence="1" key="1">
    <citation type="journal article" date="2022" name="bioRxiv">
        <title>Sequencing and chromosome-scale assembly of the giantPleurodeles waltlgenome.</title>
        <authorList>
            <person name="Brown T."/>
            <person name="Elewa A."/>
            <person name="Iarovenko S."/>
            <person name="Subramanian E."/>
            <person name="Araus A.J."/>
            <person name="Petzold A."/>
            <person name="Susuki M."/>
            <person name="Suzuki K.-i.T."/>
            <person name="Hayashi T."/>
            <person name="Toyoda A."/>
            <person name="Oliveira C."/>
            <person name="Osipova E."/>
            <person name="Leigh N.D."/>
            <person name="Simon A."/>
            <person name="Yun M.H."/>
        </authorList>
    </citation>
    <scope>NUCLEOTIDE SEQUENCE</scope>
    <source>
        <strain evidence="1">20211129_DDA</strain>
        <tissue evidence="1">Liver</tissue>
    </source>
</reference>
<evidence type="ECO:0000313" key="2">
    <source>
        <dbReference type="Proteomes" id="UP001066276"/>
    </source>
</evidence>
<sequence>MLVGEAQTPDNSAWPEKRATVGTATLDLDRGFPCGPASDRHGSPCGLAGMRRSDPCRSKIGAGMWSSVENVGTILWYLAVFLLETAGRWPNYLNPREDVNLLLQLFCSNV</sequence>
<evidence type="ECO:0000313" key="1">
    <source>
        <dbReference type="EMBL" id="KAJ1162736.1"/>
    </source>
</evidence>
<comment type="caution">
    <text evidence="1">The sequence shown here is derived from an EMBL/GenBank/DDBJ whole genome shotgun (WGS) entry which is preliminary data.</text>
</comment>
<proteinExistence type="predicted"/>
<dbReference type="Proteomes" id="UP001066276">
    <property type="component" value="Chromosome 4_2"/>
</dbReference>
<organism evidence="1 2">
    <name type="scientific">Pleurodeles waltl</name>
    <name type="common">Iberian ribbed newt</name>
    <dbReference type="NCBI Taxonomy" id="8319"/>
    <lineage>
        <taxon>Eukaryota</taxon>
        <taxon>Metazoa</taxon>
        <taxon>Chordata</taxon>
        <taxon>Craniata</taxon>
        <taxon>Vertebrata</taxon>
        <taxon>Euteleostomi</taxon>
        <taxon>Amphibia</taxon>
        <taxon>Batrachia</taxon>
        <taxon>Caudata</taxon>
        <taxon>Salamandroidea</taxon>
        <taxon>Salamandridae</taxon>
        <taxon>Pleurodelinae</taxon>
        <taxon>Pleurodeles</taxon>
    </lineage>
</organism>
<keyword evidence="2" id="KW-1185">Reference proteome</keyword>